<accession>A0ABV4XRT3</accession>
<dbReference type="PANTHER" id="PTHR33376">
    <property type="match status" value="1"/>
</dbReference>
<dbReference type="Gene3D" id="3.40.190.10">
    <property type="entry name" value="Periplasmic binding protein-like II"/>
    <property type="match status" value="1"/>
</dbReference>
<protein>
    <submittedName>
        <fullName evidence="2">TRAP transporter substrate-binding protein</fullName>
    </submittedName>
</protein>
<dbReference type="Proteomes" id="UP001576784">
    <property type="component" value="Unassembled WGS sequence"/>
</dbReference>
<dbReference type="EMBL" id="JBHFNR010000104">
    <property type="protein sequence ID" value="MFB2894245.1"/>
    <property type="molecule type" value="Genomic_DNA"/>
</dbReference>
<evidence type="ECO:0000313" key="3">
    <source>
        <dbReference type="Proteomes" id="UP001576784"/>
    </source>
</evidence>
<evidence type="ECO:0000313" key="2">
    <source>
        <dbReference type="EMBL" id="MFB2894245.1"/>
    </source>
</evidence>
<dbReference type="Gene3D" id="3.40.190.170">
    <property type="entry name" value="Bacterial extracellular solute-binding protein, family 7"/>
    <property type="match status" value="1"/>
</dbReference>
<reference evidence="2 3" key="1">
    <citation type="submission" date="2024-09" db="EMBL/GenBank/DDBJ databases">
        <title>Floridaenema gen nov. (Aerosakkonemataceae, Aerosakkonematales ord. nov., Cyanobacteria) from benthic tropical and subtropical fresh waters, with the description of four new species.</title>
        <authorList>
            <person name="Moretto J.A."/>
            <person name="Berthold D.E."/>
            <person name="Lefler F.W."/>
            <person name="Huang I.-S."/>
            <person name="Laughinghouse H. IV."/>
        </authorList>
    </citation>
    <scope>NUCLEOTIDE SEQUENCE [LARGE SCALE GENOMIC DNA]</scope>
    <source>
        <strain evidence="2 3">BLCC-F50</strain>
    </source>
</reference>
<proteinExistence type="predicted"/>
<gene>
    <name evidence="2" type="ORF">ACE1CI_15145</name>
</gene>
<keyword evidence="1" id="KW-0732">Signal</keyword>
<dbReference type="RefSeq" id="WP_413263893.1">
    <property type="nucleotide sequence ID" value="NZ_JBHFNR010000104.1"/>
</dbReference>
<comment type="caution">
    <text evidence="2">The sequence shown here is derived from an EMBL/GenBank/DDBJ whole genome shotgun (WGS) entry which is preliminary data.</text>
</comment>
<dbReference type="Pfam" id="PF03480">
    <property type="entry name" value="DctP"/>
    <property type="match status" value="1"/>
</dbReference>
<dbReference type="PANTHER" id="PTHR33376:SF5">
    <property type="entry name" value="EXTRACYTOPLASMIC SOLUTE RECEPTOR PROTEIN"/>
    <property type="match status" value="1"/>
</dbReference>
<dbReference type="InterPro" id="IPR038404">
    <property type="entry name" value="TRAP_DctP_sf"/>
</dbReference>
<name>A0ABV4XRT3_9CYAN</name>
<sequence length="520" mass="58854">MLAELLELVRILSEVSDRSQQAGDEKRQRIAEYFENIAKCLRETVEELQQGGVPNAQWGELQSYVQHLPTTNIGQPAADQLSSLLSRLVTNLPTINDISSIENAAGTCRGLANIIKTNQSIVNPININPIPTNPTVTQDPGTTRREVIRKVITYTAFGAAGLVSGLLLDKAISSRQTNPGDDRLPLISWKMQTFLSDNVRKTILYDAPQLVCDRVRKMTQDRFNITLERTGETEEILTKVSAGIIECGYSGIYYNTPKYRALFFGCAIPFGLSPQEQTAWLHYKKNPNDELTFMQSIYKEKLGLNVIPFPAGATGGQMGGWFKAKINSLADLNDKNKIMRIPGLGAEVWQSLGITTHGLLGKPISVDEAIQRLKNGLFFAVEWTSPYDDIQLGLNKAAKFYYYPGWWEPSTTFDVQVNIDAWNKLPPHYREIFKLACHETYISILTEYDQKNRLVLKEIQNSTDIELVPFNKDVLNNAKQKTNDLLDLYAKQDNVFKEVYDEWRNFKETIRSWSNLTKIE</sequence>
<dbReference type="InterPro" id="IPR018389">
    <property type="entry name" value="DctP_fam"/>
</dbReference>
<keyword evidence="3" id="KW-1185">Reference proteome</keyword>
<evidence type="ECO:0000256" key="1">
    <source>
        <dbReference type="ARBA" id="ARBA00022729"/>
    </source>
</evidence>
<organism evidence="2 3">
    <name type="scientific">Floridaenema flaviceps BLCC-F50</name>
    <dbReference type="NCBI Taxonomy" id="3153642"/>
    <lineage>
        <taxon>Bacteria</taxon>
        <taxon>Bacillati</taxon>
        <taxon>Cyanobacteriota</taxon>
        <taxon>Cyanophyceae</taxon>
        <taxon>Oscillatoriophycideae</taxon>
        <taxon>Aerosakkonematales</taxon>
        <taxon>Aerosakkonemataceae</taxon>
        <taxon>Floridanema</taxon>
        <taxon>Floridanema flaviceps</taxon>
    </lineage>
</organism>